<dbReference type="WBParaSite" id="Hba_07191">
    <property type="protein sequence ID" value="Hba_07191"/>
    <property type="gene ID" value="Hba_07191"/>
</dbReference>
<dbReference type="Proteomes" id="UP000095283">
    <property type="component" value="Unplaced"/>
</dbReference>
<evidence type="ECO:0000313" key="1">
    <source>
        <dbReference type="Proteomes" id="UP000095283"/>
    </source>
</evidence>
<dbReference type="AlphaFoldDB" id="A0A1I7WQ25"/>
<name>A0A1I7WQ25_HETBA</name>
<proteinExistence type="predicted"/>
<protein>
    <submittedName>
        <fullName evidence="2">Uncharacterized protein</fullName>
    </submittedName>
</protein>
<organism evidence="1 2">
    <name type="scientific">Heterorhabditis bacteriophora</name>
    <name type="common">Entomopathogenic nematode worm</name>
    <dbReference type="NCBI Taxonomy" id="37862"/>
    <lineage>
        <taxon>Eukaryota</taxon>
        <taxon>Metazoa</taxon>
        <taxon>Ecdysozoa</taxon>
        <taxon>Nematoda</taxon>
        <taxon>Chromadorea</taxon>
        <taxon>Rhabditida</taxon>
        <taxon>Rhabditina</taxon>
        <taxon>Rhabditomorpha</taxon>
        <taxon>Strongyloidea</taxon>
        <taxon>Heterorhabditidae</taxon>
        <taxon>Heterorhabditis</taxon>
    </lineage>
</organism>
<reference evidence="2" key="1">
    <citation type="submission" date="2016-11" db="UniProtKB">
        <authorList>
            <consortium name="WormBaseParasite"/>
        </authorList>
    </citation>
    <scope>IDENTIFICATION</scope>
</reference>
<sequence length="47" mass="5514">MLTECNQRLLRMVILYKEVCPLNFGKEYDWINSNLIGHFDEVALVKG</sequence>
<keyword evidence="1" id="KW-1185">Reference proteome</keyword>
<evidence type="ECO:0000313" key="2">
    <source>
        <dbReference type="WBParaSite" id="Hba_07191"/>
    </source>
</evidence>
<accession>A0A1I7WQ25</accession>